<dbReference type="GO" id="GO:0005789">
    <property type="term" value="C:endoplasmic reticulum membrane"/>
    <property type="evidence" value="ECO:0007669"/>
    <property type="project" value="TreeGrafter"/>
</dbReference>
<sequence>MARVKRRKSCVVKSKRSLWHLKTLTDFFWSIINVVVAFFETMYSEEKSDAYISSGSSKKCDGDSPGDGTGSFGGGPRGNLDHDVLWPACSWYE</sequence>
<dbReference type="PANTHER" id="PTHR16875:SF0">
    <property type="entry name" value="SELENOPROTEIN K"/>
    <property type="match status" value="1"/>
</dbReference>
<dbReference type="GO" id="GO:0005794">
    <property type="term" value="C:Golgi apparatus"/>
    <property type="evidence" value="ECO:0007669"/>
    <property type="project" value="TreeGrafter"/>
</dbReference>
<comment type="caution">
    <text evidence="7">The sequence shown here is derived from an EMBL/GenBank/DDBJ whole genome shotgun (WGS) entry which is preliminary data.</text>
</comment>
<keyword evidence="2" id="KW-0812">Transmembrane</keyword>
<keyword evidence="4" id="KW-1133">Transmembrane helix</keyword>
<proteinExistence type="predicted"/>
<feature type="region of interest" description="Disordered" evidence="6">
    <location>
        <begin position="52"/>
        <end position="83"/>
    </location>
</feature>
<comment type="subcellular location">
    <subcellularLocation>
        <location evidence="1">Membrane</location>
        <topology evidence="1">Single-pass membrane protein</topology>
    </subcellularLocation>
</comment>
<dbReference type="GO" id="GO:0006816">
    <property type="term" value="P:calcium ion transport"/>
    <property type="evidence" value="ECO:0007669"/>
    <property type="project" value="TreeGrafter"/>
</dbReference>
<evidence type="ECO:0000256" key="5">
    <source>
        <dbReference type="ARBA" id="ARBA00023136"/>
    </source>
</evidence>
<evidence type="ECO:0000256" key="4">
    <source>
        <dbReference type="ARBA" id="ARBA00022989"/>
    </source>
</evidence>
<protein>
    <recommendedName>
        <fullName evidence="9">Ribosomal protein L32</fullName>
    </recommendedName>
</protein>
<gene>
    <name evidence="7" type="ORF">RND81_01G217800</name>
</gene>
<dbReference type="GO" id="GO:0032469">
    <property type="term" value="P:endoplasmic reticulum calcium ion homeostasis"/>
    <property type="evidence" value="ECO:0007669"/>
    <property type="project" value="TreeGrafter"/>
</dbReference>
<dbReference type="EMBL" id="JBDFQZ010000001">
    <property type="protein sequence ID" value="KAK9758246.1"/>
    <property type="molecule type" value="Genomic_DNA"/>
</dbReference>
<reference evidence="7" key="1">
    <citation type="submission" date="2024-03" db="EMBL/GenBank/DDBJ databases">
        <title>WGS assembly of Saponaria officinalis var. Norfolk2.</title>
        <authorList>
            <person name="Jenkins J."/>
            <person name="Shu S."/>
            <person name="Grimwood J."/>
            <person name="Barry K."/>
            <person name="Goodstein D."/>
            <person name="Schmutz J."/>
            <person name="Leebens-Mack J."/>
            <person name="Osbourn A."/>
        </authorList>
    </citation>
    <scope>NUCLEOTIDE SEQUENCE [LARGE SCALE GENOMIC DNA]</scope>
    <source>
        <strain evidence="7">JIC</strain>
    </source>
</reference>
<accession>A0AAW1NGN5</accession>
<organism evidence="7 8">
    <name type="scientific">Saponaria officinalis</name>
    <name type="common">Common soapwort</name>
    <name type="synonym">Lychnis saponaria</name>
    <dbReference type="NCBI Taxonomy" id="3572"/>
    <lineage>
        <taxon>Eukaryota</taxon>
        <taxon>Viridiplantae</taxon>
        <taxon>Streptophyta</taxon>
        <taxon>Embryophyta</taxon>
        <taxon>Tracheophyta</taxon>
        <taxon>Spermatophyta</taxon>
        <taxon>Magnoliopsida</taxon>
        <taxon>eudicotyledons</taxon>
        <taxon>Gunneridae</taxon>
        <taxon>Pentapetalae</taxon>
        <taxon>Caryophyllales</taxon>
        <taxon>Caryophyllaceae</taxon>
        <taxon>Caryophylleae</taxon>
        <taxon>Saponaria</taxon>
    </lineage>
</organism>
<evidence type="ECO:0000256" key="3">
    <source>
        <dbReference type="ARBA" id="ARBA00022933"/>
    </source>
</evidence>
<evidence type="ECO:0000256" key="1">
    <source>
        <dbReference type="ARBA" id="ARBA00004167"/>
    </source>
</evidence>
<keyword evidence="3" id="KW-0712">Selenocysteine</keyword>
<dbReference type="InterPro" id="IPR024491">
    <property type="entry name" value="Se_SelK/SelG"/>
</dbReference>
<dbReference type="PANTHER" id="PTHR16875">
    <property type="entry name" value="SELENOPROTEIN K"/>
    <property type="match status" value="1"/>
</dbReference>
<dbReference type="Proteomes" id="UP001443914">
    <property type="component" value="Unassembled WGS sequence"/>
</dbReference>
<keyword evidence="8" id="KW-1185">Reference proteome</keyword>
<feature type="compositionally biased region" description="Gly residues" evidence="6">
    <location>
        <begin position="65"/>
        <end position="77"/>
    </location>
</feature>
<keyword evidence="5" id="KW-0472">Membrane</keyword>
<dbReference type="Pfam" id="PF10961">
    <property type="entry name" value="SelK_SelG"/>
    <property type="match status" value="1"/>
</dbReference>
<dbReference type="AlphaFoldDB" id="A0AAW1NGN5"/>
<evidence type="ECO:0000256" key="6">
    <source>
        <dbReference type="SAM" id="MobiDB-lite"/>
    </source>
</evidence>
<name>A0AAW1NGN5_SAPOF</name>
<evidence type="ECO:0000256" key="2">
    <source>
        <dbReference type="ARBA" id="ARBA00022692"/>
    </source>
</evidence>
<evidence type="ECO:0000313" key="8">
    <source>
        <dbReference type="Proteomes" id="UP001443914"/>
    </source>
</evidence>
<evidence type="ECO:0008006" key="9">
    <source>
        <dbReference type="Google" id="ProtNLM"/>
    </source>
</evidence>
<evidence type="ECO:0000313" key="7">
    <source>
        <dbReference type="EMBL" id="KAK9758246.1"/>
    </source>
</evidence>